<gene>
    <name evidence="3" type="ORF">OLC1_LOCUS3147</name>
</gene>
<feature type="transmembrane region" description="Helical" evidence="2">
    <location>
        <begin position="12"/>
        <end position="35"/>
    </location>
</feature>
<proteinExistence type="predicted"/>
<dbReference type="PANTHER" id="PTHR36619:SF2">
    <property type="entry name" value="OS04G0208900 PROTEIN"/>
    <property type="match status" value="1"/>
</dbReference>
<protein>
    <submittedName>
        <fullName evidence="3">OLC1v1026094C1</fullName>
    </submittedName>
</protein>
<sequence>MSGNHASSTRVLIAEFVVVLLLLFSPHFIPILLVMCRPIPATNDDGNLSTNTTIGFRPNKNRQVGHGGQEGSQQSGDHGTNNNGLENCLPKGFRPKSAPSRYINFVPFTSTLCSTGPKEKKNEP</sequence>
<dbReference type="AlphaFoldDB" id="A0AAV1C821"/>
<keyword evidence="2" id="KW-0812">Transmembrane</keyword>
<organism evidence="3 4">
    <name type="scientific">Oldenlandia corymbosa var. corymbosa</name>
    <dbReference type="NCBI Taxonomy" id="529605"/>
    <lineage>
        <taxon>Eukaryota</taxon>
        <taxon>Viridiplantae</taxon>
        <taxon>Streptophyta</taxon>
        <taxon>Embryophyta</taxon>
        <taxon>Tracheophyta</taxon>
        <taxon>Spermatophyta</taxon>
        <taxon>Magnoliopsida</taxon>
        <taxon>eudicotyledons</taxon>
        <taxon>Gunneridae</taxon>
        <taxon>Pentapetalae</taxon>
        <taxon>asterids</taxon>
        <taxon>lamiids</taxon>
        <taxon>Gentianales</taxon>
        <taxon>Rubiaceae</taxon>
        <taxon>Rubioideae</taxon>
        <taxon>Spermacoceae</taxon>
        <taxon>Hedyotis-Oldenlandia complex</taxon>
        <taxon>Oldenlandia</taxon>
    </lineage>
</organism>
<evidence type="ECO:0000313" key="3">
    <source>
        <dbReference type="EMBL" id="CAI9091148.1"/>
    </source>
</evidence>
<keyword evidence="2" id="KW-0472">Membrane</keyword>
<feature type="compositionally biased region" description="Polar residues" evidence="1">
    <location>
        <begin position="44"/>
        <end position="54"/>
    </location>
</feature>
<evidence type="ECO:0000256" key="2">
    <source>
        <dbReference type="SAM" id="Phobius"/>
    </source>
</evidence>
<name>A0AAV1C821_OLDCO</name>
<reference evidence="3" key="1">
    <citation type="submission" date="2023-03" db="EMBL/GenBank/DDBJ databases">
        <authorList>
            <person name="Julca I."/>
        </authorList>
    </citation>
    <scope>NUCLEOTIDE SEQUENCE</scope>
</reference>
<keyword evidence="2" id="KW-1133">Transmembrane helix</keyword>
<accession>A0AAV1C821</accession>
<keyword evidence="4" id="KW-1185">Reference proteome</keyword>
<dbReference type="PANTHER" id="PTHR36619">
    <property type="entry name" value="OS04G0208900 PROTEIN"/>
    <property type="match status" value="1"/>
</dbReference>
<evidence type="ECO:0000313" key="4">
    <source>
        <dbReference type="Proteomes" id="UP001161247"/>
    </source>
</evidence>
<dbReference type="Proteomes" id="UP001161247">
    <property type="component" value="Chromosome 1"/>
</dbReference>
<evidence type="ECO:0000256" key="1">
    <source>
        <dbReference type="SAM" id="MobiDB-lite"/>
    </source>
</evidence>
<dbReference type="EMBL" id="OX459118">
    <property type="protein sequence ID" value="CAI9091148.1"/>
    <property type="molecule type" value="Genomic_DNA"/>
</dbReference>
<feature type="region of interest" description="Disordered" evidence="1">
    <location>
        <begin position="43"/>
        <end position="93"/>
    </location>
</feature>